<gene>
    <name evidence="2" type="ORF">TNCT_357491</name>
</gene>
<evidence type="ECO:0000313" key="2">
    <source>
        <dbReference type="EMBL" id="GFQ69509.1"/>
    </source>
</evidence>
<proteinExistence type="predicted"/>
<protein>
    <recommendedName>
        <fullName evidence="1">Pre-C2HC domain-containing protein</fullName>
    </recommendedName>
</protein>
<dbReference type="Pfam" id="PF07530">
    <property type="entry name" value="PRE_C2HC"/>
    <property type="match status" value="1"/>
</dbReference>
<accession>A0A8X6F4Q5</accession>
<name>A0A8X6F4Q5_TRICU</name>
<feature type="domain" description="Pre-C2HC" evidence="1">
    <location>
        <begin position="31"/>
        <end position="94"/>
    </location>
</feature>
<keyword evidence="3" id="KW-1185">Reference proteome</keyword>
<reference evidence="2" key="1">
    <citation type="submission" date="2020-07" db="EMBL/GenBank/DDBJ databases">
        <title>Multicomponent nature underlies the extraordinary mechanical properties of spider dragline silk.</title>
        <authorList>
            <person name="Kono N."/>
            <person name="Nakamura H."/>
            <person name="Mori M."/>
            <person name="Yoshida Y."/>
            <person name="Ohtoshi R."/>
            <person name="Malay A.D."/>
            <person name="Moran D.A.P."/>
            <person name="Tomita M."/>
            <person name="Numata K."/>
            <person name="Arakawa K."/>
        </authorList>
    </citation>
    <scope>NUCLEOTIDE SEQUENCE</scope>
</reference>
<dbReference type="OrthoDB" id="8123891at2759"/>
<comment type="caution">
    <text evidence="2">The sequence shown here is derived from an EMBL/GenBank/DDBJ whole genome shotgun (WGS) entry which is preliminary data.</text>
</comment>
<dbReference type="InterPro" id="IPR006579">
    <property type="entry name" value="Pre_C2HC_dom"/>
</dbReference>
<evidence type="ECO:0000259" key="1">
    <source>
        <dbReference type="Pfam" id="PF07530"/>
    </source>
</evidence>
<dbReference type="Proteomes" id="UP000887116">
    <property type="component" value="Unassembled WGS sequence"/>
</dbReference>
<dbReference type="AlphaFoldDB" id="A0A8X6F4Q5"/>
<evidence type="ECO:0000313" key="3">
    <source>
        <dbReference type="Proteomes" id="UP000887116"/>
    </source>
</evidence>
<dbReference type="EMBL" id="BMAO01030670">
    <property type="protein sequence ID" value="GFQ69509.1"/>
    <property type="molecule type" value="Genomic_DNA"/>
</dbReference>
<sequence length="98" mass="11226">MKQEFDSIPPLSERPLKVVIKGLLASTDINDIKTDLTNQGFPIIKVAQLTQRQSKFPLPLFMVEIRKHVPDAPDIFDLRKCCYLSVTVDWFRKRPGAT</sequence>
<organism evidence="2 3">
    <name type="scientific">Trichonephila clavata</name>
    <name type="common">Joro spider</name>
    <name type="synonym">Nephila clavata</name>
    <dbReference type="NCBI Taxonomy" id="2740835"/>
    <lineage>
        <taxon>Eukaryota</taxon>
        <taxon>Metazoa</taxon>
        <taxon>Ecdysozoa</taxon>
        <taxon>Arthropoda</taxon>
        <taxon>Chelicerata</taxon>
        <taxon>Arachnida</taxon>
        <taxon>Araneae</taxon>
        <taxon>Araneomorphae</taxon>
        <taxon>Entelegynae</taxon>
        <taxon>Araneoidea</taxon>
        <taxon>Nephilidae</taxon>
        <taxon>Trichonephila</taxon>
    </lineage>
</organism>